<dbReference type="Pfam" id="PF07070">
    <property type="entry name" value="Spo0M"/>
    <property type="match status" value="1"/>
</dbReference>
<reference evidence="1 2" key="1">
    <citation type="submission" date="2019-08" db="EMBL/GenBank/DDBJ databases">
        <title>Bacillus genomes from the desert of Cuatro Cienegas, Coahuila.</title>
        <authorList>
            <person name="Olmedo-Alvarez G."/>
        </authorList>
    </citation>
    <scope>NUCLEOTIDE SEQUENCE [LARGE SCALE GENOMIC DNA]</scope>
    <source>
        <strain evidence="1 2">CH98b_3T</strain>
    </source>
</reference>
<protein>
    <submittedName>
        <fullName evidence="1">Sporulation protein</fullName>
    </submittedName>
</protein>
<accession>A0A5D4TCB7</accession>
<proteinExistence type="predicted"/>
<name>A0A5D4TCB7_9BACI</name>
<evidence type="ECO:0000313" key="1">
    <source>
        <dbReference type="EMBL" id="TYS71806.1"/>
    </source>
</evidence>
<evidence type="ECO:0000313" key="2">
    <source>
        <dbReference type="Proteomes" id="UP000324517"/>
    </source>
</evidence>
<dbReference type="OrthoDB" id="2351239at2"/>
<dbReference type="PANTHER" id="PTHR40053">
    <property type="entry name" value="SPORULATION-CONTROL PROTEIN SPO0M"/>
    <property type="match status" value="1"/>
</dbReference>
<comment type="caution">
    <text evidence="1">The sequence shown here is derived from an EMBL/GenBank/DDBJ whole genome shotgun (WGS) entry which is preliminary data.</text>
</comment>
<dbReference type="PANTHER" id="PTHR40053:SF1">
    <property type="entry name" value="SPORULATION-CONTROL PROTEIN SPO0M"/>
    <property type="match status" value="1"/>
</dbReference>
<sequence length="264" mass="30219">MSLFTKLITSVGIGSAKVDTKLKKNYFMQGEVLDGIVEILGGNSNQKIDAIHLKLMTLYGHEGSSRLSNTVIHTHKLNDSFTIHAGERMEIPFSFRIPLDTPITMQDPETGKNIPPVWIATEADVKNAIDPRDKDYITIEPTKVHEQILDALRVLGLKFRQMESQKLPFNLKSEKVFGQQYEFVPTFGKYFKRLEEIEVYIFQGDVETTVLFDVDKLRRNPLSSVVDKLNLDKNRGSVTFKNEQILNDRRSVSDEFEKIIDRVL</sequence>
<gene>
    <name evidence="1" type="ORF">FZC75_11635</name>
</gene>
<dbReference type="InterPro" id="IPR009776">
    <property type="entry name" value="Spore_0_M"/>
</dbReference>
<dbReference type="RefSeq" id="WP_148979453.1">
    <property type="nucleotide sequence ID" value="NZ_JBNILM010000007.1"/>
</dbReference>
<dbReference type="Proteomes" id="UP000324517">
    <property type="component" value="Unassembled WGS sequence"/>
</dbReference>
<dbReference type="EMBL" id="VTET01000005">
    <property type="protein sequence ID" value="TYS71806.1"/>
    <property type="molecule type" value="Genomic_DNA"/>
</dbReference>
<dbReference type="AlphaFoldDB" id="A0A5D4TCB7"/>
<organism evidence="1 2">
    <name type="scientific">Sutcliffiella horikoshii</name>
    <dbReference type="NCBI Taxonomy" id="79883"/>
    <lineage>
        <taxon>Bacteria</taxon>
        <taxon>Bacillati</taxon>
        <taxon>Bacillota</taxon>
        <taxon>Bacilli</taxon>
        <taxon>Bacillales</taxon>
        <taxon>Bacillaceae</taxon>
        <taxon>Sutcliffiella</taxon>
    </lineage>
</organism>